<feature type="domain" description="MiT/TFE transcription factors N-terminal" evidence="2">
    <location>
        <begin position="1"/>
        <end position="78"/>
    </location>
</feature>
<feature type="compositionally biased region" description="Polar residues" evidence="1">
    <location>
        <begin position="51"/>
        <end position="62"/>
    </location>
</feature>
<protein>
    <recommendedName>
        <fullName evidence="2">MiT/TFE transcription factors N-terminal domain-containing protein</fullName>
    </recommendedName>
</protein>
<organism evidence="3 4">
    <name type="scientific">Cirrhinus mrigala</name>
    <name type="common">Mrigala</name>
    <dbReference type="NCBI Taxonomy" id="683832"/>
    <lineage>
        <taxon>Eukaryota</taxon>
        <taxon>Metazoa</taxon>
        <taxon>Chordata</taxon>
        <taxon>Craniata</taxon>
        <taxon>Vertebrata</taxon>
        <taxon>Euteleostomi</taxon>
        <taxon>Actinopterygii</taxon>
        <taxon>Neopterygii</taxon>
        <taxon>Teleostei</taxon>
        <taxon>Ostariophysi</taxon>
        <taxon>Cypriniformes</taxon>
        <taxon>Cyprinidae</taxon>
        <taxon>Labeoninae</taxon>
        <taxon>Labeonini</taxon>
        <taxon>Cirrhinus</taxon>
    </lineage>
</organism>
<dbReference type="AlphaFoldDB" id="A0ABD0Q693"/>
<evidence type="ECO:0000313" key="4">
    <source>
        <dbReference type="Proteomes" id="UP001529510"/>
    </source>
</evidence>
<gene>
    <name evidence="3" type="ORF">M9458_024214</name>
</gene>
<evidence type="ECO:0000313" key="3">
    <source>
        <dbReference type="EMBL" id="KAL0181808.1"/>
    </source>
</evidence>
<feature type="region of interest" description="Disordered" evidence="1">
    <location>
        <begin position="22"/>
        <end position="79"/>
    </location>
</feature>
<dbReference type="InterPro" id="IPR031867">
    <property type="entry name" value="MiT/TFE_N"/>
</dbReference>
<sequence length="79" mass="8392">QVKEYLSTTYATKQAVHAVTSLVQPSPPTMPQAQTGTVPPTMPSPCMRTDQLMTSAGNSAPNSPMAMLNIGSSHENEVF</sequence>
<dbReference type="EMBL" id="JAMKFB020000011">
    <property type="protein sequence ID" value="KAL0181808.1"/>
    <property type="molecule type" value="Genomic_DNA"/>
</dbReference>
<feature type="non-terminal residue" evidence="3">
    <location>
        <position position="79"/>
    </location>
</feature>
<feature type="non-terminal residue" evidence="3">
    <location>
        <position position="1"/>
    </location>
</feature>
<accession>A0ABD0Q693</accession>
<evidence type="ECO:0000256" key="1">
    <source>
        <dbReference type="SAM" id="MobiDB-lite"/>
    </source>
</evidence>
<reference evidence="3 4" key="1">
    <citation type="submission" date="2024-05" db="EMBL/GenBank/DDBJ databases">
        <title>Genome sequencing and assembly of Indian major carp, Cirrhinus mrigala (Hamilton, 1822).</title>
        <authorList>
            <person name="Mohindra V."/>
            <person name="Chowdhury L.M."/>
            <person name="Lal K."/>
            <person name="Jena J.K."/>
        </authorList>
    </citation>
    <scope>NUCLEOTIDE SEQUENCE [LARGE SCALE GENOMIC DNA]</scope>
    <source>
        <strain evidence="3">CM1030</strain>
        <tissue evidence="3">Blood</tissue>
    </source>
</reference>
<evidence type="ECO:0000259" key="2">
    <source>
        <dbReference type="Pfam" id="PF15951"/>
    </source>
</evidence>
<dbReference type="Pfam" id="PF15951">
    <property type="entry name" value="MITF_TFEB_C_3_N"/>
    <property type="match status" value="1"/>
</dbReference>
<proteinExistence type="predicted"/>
<keyword evidence="4" id="KW-1185">Reference proteome</keyword>
<dbReference type="Proteomes" id="UP001529510">
    <property type="component" value="Unassembled WGS sequence"/>
</dbReference>
<comment type="caution">
    <text evidence="3">The sequence shown here is derived from an EMBL/GenBank/DDBJ whole genome shotgun (WGS) entry which is preliminary data.</text>
</comment>
<name>A0ABD0Q693_CIRMR</name>